<dbReference type="Pfam" id="PF06439">
    <property type="entry name" value="3keto-disac_hyd"/>
    <property type="match status" value="1"/>
</dbReference>
<dbReference type="PATRIC" id="fig|993517.3.peg.4878"/>
<dbReference type="RefSeq" id="WP_007334007.1">
    <property type="nucleotide sequence ID" value="NZ_AMCW01000133.1"/>
</dbReference>
<proteinExistence type="predicted"/>
<dbReference type="Gene3D" id="2.60.120.560">
    <property type="entry name" value="Exo-inulinase, domain 1"/>
    <property type="match status" value="1"/>
</dbReference>
<feature type="signal peptide" evidence="1">
    <location>
        <begin position="1"/>
        <end position="27"/>
    </location>
</feature>
<organism evidence="3 4">
    <name type="scientific">Rhodopirellula baltica SH28</name>
    <dbReference type="NCBI Taxonomy" id="993517"/>
    <lineage>
        <taxon>Bacteria</taxon>
        <taxon>Pseudomonadati</taxon>
        <taxon>Planctomycetota</taxon>
        <taxon>Planctomycetia</taxon>
        <taxon>Pirellulales</taxon>
        <taxon>Pirellulaceae</taxon>
        <taxon>Rhodopirellula</taxon>
    </lineage>
</organism>
<evidence type="ECO:0000256" key="1">
    <source>
        <dbReference type="SAM" id="SignalP"/>
    </source>
</evidence>
<evidence type="ECO:0000259" key="2">
    <source>
        <dbReference type="Pfam" id="PF06439"/>
    </source>
</evidence>
<dbReference type="EMBL" id="AMCW01000133">
    <property type="protein sequence ID" value="EKK00150.1"/>
    <property type="molecule type" value="Genomic_DNA"/>
</dbReference>
<keyword evidence="1" id="KW-0732">Signal</keyword>
<dbReference type="AlphaFoldDB" id="K5CA94"/>
<gene>
    <name evidence="3" type="ORF">RBSH_04486</name>
</gene>
<evidence type="ECO:0000313" key="4">
    <source>
        <dbReference type="Proteomes" id="UP000007993"/>
    </source>
</evidence>
<evidence type="ECO:0000313" key="3">
    <source>
        <dbReference type="EMBL" id="EKK00150.1"/>
    </source>
</evidence>
<dbReference type="GO" id="GO:0016787">
    <property type="term" value="F:hydrolase activity"/>
    <property type="evidence" value="ECO:0007669"/>
    <property type="project" value="InterPro"/>
</dbReference>
<protein>
    <submittedName>
        <fullName evidence="3">Secreted protein containing DUF1080</fullName>
    </submittedName>
</protein>
<comment type="caution">
    <text evidence="3">The sequence shown here is derived from an EMBL/GenBank/DDBJ whole genome shotgun (WGS) entry which is preliminary data.</text>
</comment>
<name>K5CA94_RHOBT</name>
<feature type="chain" id="PRO_5003885091" evidence="1">
    <location>
        <begin position="28"/>
        <end position="230"/>
    </location>
</feature>
<dbReference type="Proteomes" id="UP000007993">
    <property type="component" value="Unassembled WGS sequence"/>
</dbReference>
<accession>K5CA94</accession>
<feature type="domain" description="3-keto-alpha-glucoside-1,2-lyase/3-keto-2-hydroxy-glucal hydratase" evidence="2">
    <location>
        <begin position="40"/>
        <end position="226"/>
    </location>
</feature>
<sequence>MFRPQLLLLSAVVSLASALSINPIVKADDAATNASTQETGFVSLFDGESLDGWKKSTENPDSWQVEDGMLVCKGERCHLFYVGELAPLKNFHFKADVKVMPGSNAGIYFHTKYQESGWPKYGYECQVNVSHKDPKKTSSLYGVENIDAETLAANGIRDNEWYTQEIIVRGKHIELKVNGKTLVDFTEPSDQEAFSDRFERRLGEGTFALQAHDPQSIAYFKNLRVKPLDE</sequence>
<dbReference type="InterPro" id="IPR010496">
    <property type="entry name" value="AL/BT2_dom"/>
</dbReference>
<reference evidence="3 4" key="1">
    <citation type="journal article" date="2013" name="Mar. Genomics">
        <title>Expression of sulfatases in Rhodopirellula baltica and the diversity of sulfatases in the genus Rhodopirellula.</title>
        <authorList>
            <person name="Wegner C.E."/>
            <person name="Richter-Heitmann T."/>
            <person name="Klindworth A."/>
            <person name="Klockow C."/>
            <person name="Richter M."/>
            <person name="Achstetter T."/>
            <person name="Glockner F.O."/>
            <person name="Harder J."/>
        </authorList>
    </citation>
    <scope>NUCLEOTIDE SEQUENCE [LARGE SCALE GENOMIC DNA]</scope>
    <source>
        <strain evidence="3 4">SH28</strain>
    </source>
</reference>